<dbReference type="AlphaFoldDB" id="A0A2P1PV10"/>
<dbReference type="InterPro" id="IPR001347">
    <property type="entry name" value="SIS_dom"/>
</dbReference>
<dbReference type="Pfam" id="PF01380">
    <property type="entry name" value="SIS"/>
    <property type="match status" value="2"/>
</dbReference>
<dbReference type="InterPro" id="IPR035490">
    <property type="entry name" value="GlmS/FrlB_SIS"/>
</dbReference>
<accession>A0A2P1PV10</accession>
<evidence type="ECO:0000256" key="1">
    <source>
        <dbReference type="ARBA" id="ARBA00022737"/>
    </source>
</evidence>
<dbReference type="PROSITE" id="PS51464">
    <property type="entry name" value="SIS"/>
    <property type="match status" value="2"/>
</dbReference>
<dbReference type="InterPro" id="IPR035466">
    <property type="entry name" value="GlmS/AgaS_SIS"/>
</dbReference>
<dbReference type="EMBL" id="CP027860">
    <property type="protein sequence ID" value="AVP98660.1"/>
    <property type="molecule type" value="Genomic_DNA"/>
</dbReference>
<keyword evidence="1" id="KW-0677">Repeat</keyword>
<dbReference type="CDD" id="cd05008">
    <property type="entry name" value="SIS_GlmS_GlmD_1"/>
    <property type="match status" value="1"/>
</dbReference>
<dbReference type="InterPro" id="IPR046348">
    <property type="entry name" value="SIS_dom_sf"/>
</dbReference>
<keyword evidence="4" id="KW-1185">Reference proteome</keyword>
<dbReference type="GO" id="GO:0097367">
    <property type="term" value="F:carbohydrate derivative binding"/>
    <property type="evidence" value="ECO:0007669"/>
    <property type="project" value="InterPro"/>
</dbReference>
<evidence type="ECO:0000313" key="4">
    <source>
        <dbReference type="Proteomes" id="UP000241074"/>
    </source>
</evidence>
<organism evidence="3 4">
    <name type="scientific">Ahniella affigens</name>
    <dbReference type="NCBI Taxonomy" id="2021234"/>
    <lineage>
        <taxon>Bacteria</taxon>
        <taxon>Pseudomonadati</taxon>
        <taxon>Pseudomonadota</taxon>
        <taxon>Gammaproteobacteria</taxon>
        <taxon>Lysobacterales</taxon>
        <taxon>Rhodanobacteraceae</taxon>
        <taxon>Ahniella</taxon>
    </lineage>
</organism>
<gene>
    <name evidence="3" type="ORF">C7S18_16350</name>
</gene>
<feature type="domain" description="SIS" evidence="2">
    <location>
        <begin position="39"/>
        <end position="182"/>
    </location>
</feature>
<dbReference type="PANTHER" id="PTHR10937:SF8">
    <property type="entry name" value="AMINOTRANSFERASE-RELATED"/>
    <property type="match status" value="1"/>
</dbReference>
<dbReference type="OrthoDB" id="9761808at2"/>
<reference evidence="3 4" key="2">
    <citation type="submission" date="2018-03" db="EMBL/GenBank/DDBJ databases">
        <authorList>
            <person name="Keele B.F."/>
        </authorList>
    </citation>
    <scope>NUCLEOTIDE SEQUENCE [LARGE SCALE GENOMIC DNA]</scope>
    <source>
        <strain evidence="3 4">D13</strain>
    </source>
</reference>
<dbReference type="SUPFAM" id="SSF53697">
    <property type="entry name" value="SIS domain"/>
    <property type="match status" value="1"/>
</dbReference>
<evidence type="ECO:0000313" key="3">
    <source>
        <dbReference type="EMBL" id="AVP98660.1"/>
    </source>
</evidence>
<evidence type="ECO:0000259" key="2">
    <source>
        <dbReference type="PROSITE" id="PS51464"/>
    </source>
</evidence>
<dbReference type="GO" id="GO:1901135">
    <property type="term" value="P:carbohydrate derivative metabolic process"/>
    <property type="evidence" value="ECO:0007669"/>
    <property type="project" value="InterPro"/>
</dbReference>
<proteinExistence type="predicted"/>
<name>A0A2P1PV10_9GAMM</name>
<dbReference type="Proteomes" id="UP000241074">
    <property type="component" value="Chromosome"/>
</dbReference>
<feature type="domain" description="SIS" evidence="2">
    <location>
        <begin position="203"/>
        <end position="330"/>
    </location>
</feature>
<dbReference type="CDD" id="cd05009">
    <property type="entry name" value="SIS_GlmS_GlmD_2"/>
    <property type="match status" value="1"/>
</dbReference>
<protein>
    <submittedName>
        <fullName evidence="3">Iron dicitrate transport regulator FecR</fullName>
    </submittedName>
</protein>
<dbReference type="KEGG" id="xba:C7S18_16350"/>
<sequence>MMPQALHPRTPTLLFREAAEAAQAVRVATIRNRAALAELSARLRAQPPRVVVTCARGSSDHAATYAKYLIETRTGCIVASAAPSICSVYSTRMQWQGALFLAISQSGKSPDLLAAAKAARAGGALVVSLVNVEDSPLAGASDYVLALSAGSEQSVAASKSFIAALAAILQLVAAWTQDPELKQASNALPDLLEQAWALDWQSAEQALQQASHLFVLGRGLGLAIAQEAALKCKETSGLHAEAFSGAEVQHGPQALLNANFPALLLVQEDETEVGMHDLAQSLLNRGVRVLMAARRVPPGAIALPAISADPAIQPILLAQSFYRMINGLSLNRGFNPDQPPHLRKVTETH</sequence>
<dbReference type="PANTHER" id="PTHR10937">
    <property type="entry name" value="GLUCOSAMINE--FRUCTOSE-6-PHOSPHATE AMINOTRANSFERASE, ISOMERIZING"/>
    <property type="match status" value="1"/>
</dbReference>
<dbReference type="Gene3D" id="3.40.50.10490">
    <property type="entry name" value="Glucose-6-phosphate isomerase like protein, domain 1"/>
    <property type="match status" value="2"/>
</dbReference>
<reference evidence="3 4" key="1">
    <citation type="submission" date="2018-03" db="EMBL/GenBank/DDBJ databases">
        <title>Ahniella affigens gen. nov., sp. nov., a gammaproteobacterium isolated from sandy soil near a stream.</title>
        <authorList>
            <person name="Ko Y."/>
            <person name="Kim J.-H."/>
        </authorList>
    </citation>
    <scope>NUCLEOTIDE SEQUENCE [LARGE SCALE GENOMIC DNA]</scope>
    <source>
        <strain evidence="3 4">D13</strain>
    </source>
</reference>